<dbReference type="PANTHER" id="PTHR34072">
    <property type="entry name" value="ENZYMATIC POLYPROTEIN-RELATED"/>
    <property type="match status" value="1"/>
</dbReference>
<dbReference type="PANTHER" id="PTHR34072:SF52">
    <property type="entry name" value="RIBONUCLEASE H"/>
    <property type="match status" value="1"/>
</dbReference>
<dbReference type="InterPro" id="IPR001584">
    <property type="entry name" value="Integrase_cat-core"/>
</dbReference>
<keyword evidence="3" id="KW-0548">Nucleotidyltransferase</keyword>
<evidence type="ECO:0000313" key="3">
    <source>
        <dbReference type="EMBL" id="GJT93795.1"/>
    </source>
</evidence>
<accession>A0ABQ5I2H5</accession>
<dbReference type="Proteomes" id="UP001151760">
    <property type="component" value="Unassembled WGS sequence"/>
</dbReference>
<feature type="domain" description="Integrase catalytic" evidence="2">
    <location>
        <begin position="1"/>
        <end position="93"/>
    </location>
</feature>
<proteinExistence type="predicted"/>
<dbReference type="Gene3D" id="3.30.420.10">
    <property type="entry name" value="Ribonuclease H-like superfamily/Ribonuclease H"/>
    <property type="match status" value="1"/>
</dbReference>
<dbReference type="EMBL" id="BQNB010020237">
    <property type="protein sequence ID" value="GJT93795.1"/>
    <property type="molecule type" value="Genomic_DNA"/>
</dbReference>
<dbReference type="SUPFAM" id="SSF53098">
    <property type="entry name" value="Ribonuclease H-like"/>
    <property type="match status" value="1"/>
</dbReference>
<dbReference type="GO" id="GO:0003964">
    <property type="term" value="F:RNA-directed DNA polymerase activity"/>
    <property type="evidence" value="ECO:0007669"/>
    <property type="project" value="UniProtKB-KW"/>
</dbReference>
<organism evidence="3 4">
    <name type="scientific">Tanacetum coccineum</name>
    <dbReference type="NCBI Taxonomy" id="301880"/>
    <lineage>
        <taxon>Eukaryota</taxon>
        <taxon>Viridiplantae</taxon>
        <taxon>Streptophyta</taxon>
        <taxon>Embryophyta</taxon>
        <taxon>Tracheophyta</taxon>
        <taxon>Spermatophyta</taxon>
        <taxon>Magnoliopsida</taxon>
        <taxon>eudicotyledons</taxon>
        <taxon>Gunneridae</taxon>
        <taxon>Pentapetalae</taxon>
        <taxon>asterids</taxon>
        <taxon>campanulids</taxon>
        <taxon>Asterales</taxon>
        <taxon>Asteraceae</taxon>
        <taxon>Asteroideae</taxon>
        <taxon>Anthemideae</taxon>
        <taxon>Anthemidinae</taxon>
        <taxon>Tanacetum</taxon>
    </lineage>
</organism>
<reference evidence="3" key="2">
    <citation type="submission" date="2022-01" db="EMBL/GenBank/DDBJ databases">
        <authorList>
            <person name="Yamashiro T."/>
            <person name="Shiraishi A."/>
            <person name="Satake H."/>
            <person name="Nakayama K."/>
        </authorList>
    </citation>
    <scope>NUCLEOTIDE SEQUENCE</scope>
</reference>
<evidence type="ECO:0000256" key="1">
    <source>
        <dbReference type="SAM" id="MobiDB-lite"/>
    </source>
</evidence>
<keyword evidence="3" id="KW-0695">RNA-directed DNA polymerase</keyword>
<protein>
    <submittedName>
        <fullName evidence="3">Reverse transcriptase domain-containing protein</fullName>
    </submittedName>
</protein>
<keyword evidence="4" id="KW-1185">Reference proteome</keyword>
<evidence type="ECO:0000313" key="4">
    <source>
        <dbReference type="Proteomes" id="UP001151760"/>
    </source>
</evidence>
<feature type="region of interest" description="Disordered" evidence="1">
    <location>
        <begin position="506"/>
        <end position="538"/>
    </location>
</feature>
<name>A0ABQ5I2H5_9ASTR</name>
<dbReference type="PROSITE" id="PS50994">
    <property type="entry name" value="INTEGRASE"/>
    <property type="match status" value="1"/>
</dbReference>
<gene>
    <name evidence="3" type="ORF">Tco_1082640</name>
</gene>
<dbReference type="InterPro" id="IPR036397">
    <property type="entry name" value="RNaseH_sf"/>
</dbReference>
<comment type="caution">
    <text evidence="3">The sequence shown here is derived from an EMBL/GenBank/DDBJ whole genome shotgun (WGS) entry which is preliminary data.</text>
</comment>
<dbReference type="InterPro" id="IPR012337">
    <property type="entry name" value="RNaseH-like_sf"/>
</dbReference>
<keyword evidence="3" id="KW-0808">Transferase</keyword>
<reference evidence="3" key="1">
    <citation type="journal article" date="2022" name="Int. J. Mol. Sci.">
        <title>Draft Genome of Tanacetum Coccineum: Genomic Comparison of Closely Related Tanacetum-Family Plants.</title>
        <authorList>
            <person name="Yamashiro T."/>
            <person name="Shiraishi A."/>
            <person name="Nakayama K."/>
            <person name="Satake H."/>
        </authorList>
    </citation>
    <scope>NUCLEOTIDE SEQUENCE</scope>
</reference>
<sequence length="553" mass="62077">MKTTDLMEKLTRQYLKEVVSRHEVSVLIISDRDSKFTSHFWKSLNEASGTQLDMSTAYHPQTDGQSERTIQTLEDMLLSKLHRLHDQAWDQQVGIRACGFKIFVSRSNGVRGISQNNDYALWEVIENGNSWVPIPVTTPSETGTSTATKMIVPSTSEEKTCKKNDVKARSLLLMALPNEHQLTFDQYVDAQSMFAAIKAQFGRGMEAQKSLDSIFTQASKDLLASIGIWVWLLIQKDLTVKIFKELPSEWDYTCGSMVKKTAGAANVDKNLAFVNYFRTCNALGFSDATVYASITQLNVSNALNGDILPETARAPGVRQQKLESKVAQTRHANIALMAFSDSESKQLSTLSLFDLEDIKEPRDDDEPNPKVEKKIVIPTATKKEFVKPVKRSVRHTKQWSKSSLTDDWLKSLILQRPVTTVRFNTGRPFRSTVNTVRARGFNAVKPSACWVGRPSNPMQKLLGYTTLDPEMFKENLALLGSYENEPKDRGNNRVYRSSLINTARPEVNTGSREVSTAVPEVNTATPEDLEEPKRVSKALSDPAWVEAMKEELL</sequence>
<evidence type="ECO:0000259" key="2">
    <source>
        <dbReference type="PROSITE" id="PS50994"/>
    </source>
</evidence>